<dbReference type="EMBL" id="MT631461">
    <property type="protein sequence ID" value="QNO51144.1"/>
    <property type="molecule type" value="Genomic_DNA"/>
</dbReference>
<dbReference type="HAMAP" id="MF_00055">
    <property type="entry name" value="MEMO1"/>
    <property type="match status" value="1"/>
</dbReference>
<dbReference type="PANTHER" id="PTHR11060">
    <property type="entry name" value="PROTEIN MEMO1"/>
    <property type="match status" value="1"/>
</dbReference>
<proteinExistence type="inferred from homology"/>
<dbReference type="AlphaFoldDB" id="A0A7G9YT10"/>
<dbReference type="SUPFAM" id="SSF53213">
    <property type="entry name" value="LigB-like"/>
    <property type="match status" value="1"/>
</dbReference>
<name>A0A7G9YT10_9EURY</name>
<dbReference type="EMBL" id="MT631525">
    <property type="protein sequence ID" value="QNO52888.1"/>
    <property type="molecule type" value="Genomic_DNA"/>
</dbReference>
<reference evidence="3" key="1">
    <citation type="submission" date="2020-06" db="EMBL/GenBank/DDBJ databases">
        <title>Unique genomic features of the anaerobic methanotrophic archaea.</title>
        <authorList>
            <person name="Chadwick G.L."/>
            <person name="Skennerton C.T."/>
            <person name="Laso-Perez R."/>
            <person name="Leu A.O."/>
            <person name="Speth D.R."/>
            <person name="Yu H."/>
            <person name="Morgan-Lang C."/>
            <person name="Hatzenpichler R."/>
            <person name="Goudeau D."/>
            <person name="Malmstrom R."/>
            <person name="Brazelton W.J."/>
            <person name="Woyke T."/>
            <person name="Hallam S.J."/>
            <person name="Tyson G.W."/>
            <person name="Wegener G."/>
            <person name="Boetius A."/>
            <person name="Orphan V."/>
        </authorList>
    </citation>
    <scope>NUCLEOTIDE SEQUENCE</scope>
</reference>
<evidence type="ECO:0000256" key="2">
    <source>
        <dbReference type="HAMAP-Rule" id="MF_00055"/>
    </source>
</evidence>
<dbReference type="CDD" id="cd07361">
    <property type="entry name" value="MEMO_like"/>
    <property type="match status" value="1"/>
</dbReference>
<dbReference type="Pfam" id="PF01875">
    <property type="entry name" value="Memo"/>
    <property type="match status" value="1"/>
</dbReference>
<dbReference type="NCBIfam" id="TIGR04336">
    <property type="entry name" value="AmmeMemoSam_B"/>
    <property type="match status" value="1"/>
</dbReference>
<dbReference type="Gene3D" id="3.40.830.10">
    <property type="entry name" value="LigB-like"/>
    <property type="match status" value="1"/>
</dbReference>
<sequence>MLLNPKYNKIRVTMRRAAVAGAFYEGERASLETQLRDCFSGVKREEKGNVLGAVVPHAGYMYSGGVAANVYARLPMADTFVILGPNHQGIGSLVAVSADTWATPLGEVEVDRAFVDALSKRIIDMDETAHRYEHSIEVQLPFLQFLRDKPFRLVPICMSLSDEETAREIGEDLANTIAQFEKKIVVIASSDFTHYEPDRIAREKDEYVIEAITELDIGKFYNRIYERNSTACGAGPIAAMMHAAKKLGATQGELVKYATSGDITGDMSSVVGYGGIIIF</sequence>
<dbReference type="NCBIfam" id="NF001987">
    <property type="entry name" value="PRK00782.1"/>
    <property type="match status" value="1"/>
</dbReference>
<gene>
    <name evidence="3" type="ORF">OLNPMGDC_00035</name>
    <name evidence="4" type="ORF">PANBHIFL_00003</name>
</gene>
<dbReference type="InterPro" id="IPR002737">
    <property type="entry name" value="MEMO1_fam"/>
</dbReference>
<evidence type="ECO:0000313" key="3">
    <source>
        <dbReference type="EMBL" id="QNO51144.1"/>
    </source>
</evidence>
<organism evidence="3">
    <name type="scientific">Candidatus Methanophagaceae archaeon ANME-1 ERB6</name>
    <dbReference type="NCBI Taxonomy" id="2759912"/>
    <lineage>
        <taxon>Archaea</taxon>
        <taxon>Methanobacteriati</taxon>
        <taxon>Methanobacteriota</taxon>
        <taxon>Stenosarchaea group</taxon>
        <taxon>Methanomicrobia</taxon>
        <taxon>Candidatus Methanophagales</taxon>
        <taxon>Candidatus Methanophagaceae</taxon>
    </lineage>
</organism>
<evidence type="ECO:0000256" key="1">
    <source>
        <dbReference type="ARBA" id="ARBA00006315"/>
    </source>
</evidence>
<evidence type="ECO:0000313" key="4">
    <source>
        <dbReference type="EMBL" id="QNO52888.1"/>
    </source>
</evidence>
<protein>
    <recommendedName>
        <fullName evidence="2">MEMO1 family protein OLNPMGDC_00035</fullName>
    </recommendedName>
</protein>
<comment type="similarity">
    <text evidence="1 2">Belongs to the MEMO1 family.</text>
</comment>
<accession>A0A7G9YT10</accession>
<dbReference type="PANTHER" id="PTHR11060:SF0">
    <property type="entry name" value="PROTEIN MEMO1"/>
    <property type="match status" value="1"/>
</dbReference>